<evidence type="ECO:0000256" key="1">
    <source>
        <dbReference type="SAM" id="MobiDB-lite"/>
    </source>
</evidence>
<accession>A0A1X2I292</accession>
<protein>
    <submittedName>
        <fullName evidence="2">Uncharacterized protein</fullName>
    </submittedName>
</protein>
<dbReference type="Proteomes" id="UP000193560">
    <property type="component" value="Unassembled WGS sequence"/>
</dbReference>
<keyword evidence="3" id="KW-1185">Reference proteome</keyword>
<name>A0A1X2I292_9FUNG</name>
<organism evidence="2 3">
    <name type="scientific">Absidia repens</name>
    <dbReference type="NCBI Taxonomy" id="90262"/>
    <lineage>
        <taxon>Eukaryota</taxon>
        <taxon>Fungi</taxon>
        <taxon>Fungi incertae sedis</taxon>
        <taxon>Mucoromycota</taxon>
        <taxon>Mucoromycotina</taxon>
        <taxon>Mucoromycetes</taxon>
        <taxon>Mucorales</taxon>
        <taxon>Cunninghamellaceae</taxon>
        <taxon>Absidia</taxon>
    </lineage>
</organism>
<feature type="compositionally biased region" description="Acidic residues" evidence="1">
    <location>
        <begin position="62"/>
        <end position="82"/>
    </location>
</feature>
<evidence type="ECO:0000313" key="2">
    <source>
        <dbReference type="EMBL" id="ORZ07851.1"/>
    </source>
</evidence>
<gene>
    <name evidence="2" type="ORF">BCR42DRAFT_425599</name>
</gene>
<dbReference type="EMBL" id="MCGE01000033">
    <property type="protein sequence ID" value="ORZ07851.1"/>
    <property type="molecule type" value="Genomic_DNA"/>
</dbReference>
<feature type="region of interest" description="Disordered" evidence="1">
    <location>
        <begin position="1"/>
        <end position="83"/>
    </location>
</feature>
<proteinExistence type="predicted"/>
<dbReference type="AlphaFoldDB" id="A0A1X2I292"/>
<feature type="region of interest" description="Disordered" evidence="1">
    <location>
        <begin position="134"/>
        <end position="156"/>
    </location>
</feature>
<sequence length="279" mass="31413">MKKDQAKTSKKSRNIKYSQLQEKRRKFFYSHNNTKQQKKPHIPPWPINVDSIRLCQKKEEEKNEDDDDDDDQQPSDTADDNDDAIHTHADQILEMSLQKLRESLDTKTPVQYKSTLNSAVDNTTNMIRAILNEIGKNERPSSQSSSSRSPPPEELNPLGYEDILLAALGAKLPPLVIQRALERMKAIVPPEDQVTEQIIQEACNPTDVYGAAGKSLSSAESIYGFISPGEEAITASLLPVENEFYKDEPTYMQSLRPSMTNGGMNFSTAVERDFLSSHK</sequence>
<reference evidence="2 3" key="1">
    <citation type="submission" date="2016-07" db="EMBL/GenBank/DDBJ databases">
        <title>Pervasive Adenine N6-methylation of Active Genes in Fungi.</title>
        <authorList>
            <consortium name="DOE Joint Genome Institute"/>
            <person name="Mondo S.J."/>
            <person name="Dannebaum R.O."/>
            <person name="Kuo R.C."/>
            <person name="Labutti K."/>
            <person name="Haridas S."/>
            <person name="Kuo A."/>
            <person name="Salamov A."/>
            <person name="Ahrendt S.R."/>
            <person name="Lipzen A."/>
            <person name="Sullivan W."/>
            <person name="Andreopoulos W.B."/>
            <person name="Clum A."/>
            <person name="Lindquist E."/>
            <person name="Daum C."/>
            <person name="Ramamoorthy G.K."/>
            <person name="Gryganskyi A."/>
            <person name="Culley D."/>
            <person name="Magnuson J.K."/>
            <person name="James T.Y."/>
            <person name="O'Malley M.A."/>
            <person name="Stajich J.E."/>
            <person name="Spatafora J.W."/>
            <person name="Visel A."/>
            <person name="Grigoriev I.V."/>
        </authorList>
    </citation>
    <scope>NUCLEOTIDE SEQUENCE [LARGE SCALE GENOMIC DNA]</scope>
    <source>
        <strain evidence="2 3">NRRL 1336</strain>
    </source>
</reference>
<comment type="caution">
    <text evidence="2">The sequence shown here is derived from an EMBL/GenBank/DDBJ whole genome shotgun (WGS) entry which is preliminary data.</text>
</comment>
<evidence type="ECO:0000313" key="3">
    <source>
        <dbReference type="Proteomes" id="UP000193560"/>
    </source>
</evidence>